<dbReference type="PANTHER" id="PTHR43767">
    <property type="entry name" value="LONG-CHAIN-FATTY-ACID--COA LIGASE"/>
    <property type="match status" value="1"/>
</dbReference>
<comment type="caution">
    <text evidence="3">The sequence shown here is derived from an EMBL/GenBank/DDBJ whole genome shotgun (WGS) entry which is preliminary data.</text>
</comment>
<dbReference type="Pfam" id="PF23562">
    <property type="entry name" value="AMP-binding_C_3"/>
    <property type="match status" value="1"/>
</dbReference>
<keyword evidence="1" id="KW-0436">Ligase</keyword>
<dbReference type="InterPro" id="IPR045851">
    <property type="entry name" value="AMP-bd_C_sf"/>
</dbReference>
<dbReference type="Gene3D" id="3.30.300.30">
    <property type="match status" value="1"/>
</dbReference>
<dbReference type="InterPro" id="IPR020845">
    <property type="entry name" value="AMP-binding_CS"/>
</dbReference>
<dbReference type="Proteomes" id="UP000537141">
    <property type="component" value="Unassembled WGS sequence"/>
</dbReference>
<dbReference type="InterPro" id="IPR050237">
    <property type="entry name" value="ATP-dep_AMP-bd_enzyme"/>
</dbReference>
<proteinExistence type="predicted"/>
<evidence type="ECO:0000259" key="2">
    <source>
        <dbReference type="Pfam" id="PF00501"/>
    </source>
</evidence>
<dbReference type="InterPro" id="IPR000873">
    <property type="entry name" value="AMP-dep_synth/lig_dom"/>
</dbReference>
<dbReference type="PANTHER" id="PTHR43767:SF8">
    <property type="entry name" value="LONG-CHAIN-FATTY-ACID--COA LIGASE"/>
    <property type="match status" value="1"/>
</dbReference>
<reference evidence="3 4" key="1">
    <citation type="submission" date="2020-08" db="EMBL/GenBank/DDBJ databases">
        <title>Genomic Encyclopedia of Type Strains, Phase IV (KMG-IV): sequencing the most valuable type-strain genomes for metagenomic binning, comparative biology and taxonomic classification.</title>
        <authorList>
            <person name="Goeker M."/>
        </authorList>
    </citation>
    <scope>NUCLEOTIDE SEQUENCE [LARGE SCALE GENOMIC DNA]</scope>
    <source>
        <strain evidence="3 4">DSM 26287</strain>
    </source>
</reference>
<dbReference type="AlphaFoldDB" id="A0A7X0NE24"/>
<keyword evidence="4" id="KW-1185">Reference proteome</keyword>
<dbReference type="Pfam" id="PF00501">
    <property type="entry name" value="AMP-binding"/>
    <property type="match status" value="1"/>
</dbReference>
<dbReference type="GO" id="GO:0016874">
    <property type="term" value="F:ligase activity"/>
    <property type="evidence" value="ECO:0007669"/>
    <property type="project" value="UniProtKB-KW"/>
</dbReference>
<gene>
    <name evidence="3" type="ORF">HNQ55_000147</name>
</gene>
<dbReference type="Gene3D" id="3.40.50.12780">
    <property type="entry name" value="N-terminal domain of ligase-like"/>
    <property type="match status" value="1"/>
</dbReference>
<protein>
    <submittedName>
        <fullName evidence="3">Long-subunit acyl-CoA synthetase (AMP-forming)</fullName>
    </submittedName>
</protein>
<evidence type="ECO:0000256" key="1">
    <source>
        <dbReference type="ARBA" id="ARBA00022598"/>
    </source>
</evidence>
<dbReference type="SUPFAM" id="SSF56801">
    <property type="entry name" value="Acetyl-CoA synthetase-like"/>
    <property type="match status" value="1"/>
</dbReference>
<evidence type="ECO:0000313" key="4">
    <source>
        <dbReference type="Proteomes" id="UP000537141"/>
    </source>
</evidence>
<name>A0A7X0NE24_9GAMM</name>
<dbReference type="EMBL" id="JACHHU010000001">
    <property type="protein sequence ID" value="MBB6541673.1"/>
    <property type="molecule type" value="Genomic_DNA"/>
</dbReference>
<sequence>MILKAIFQNDPNSVAIETQSNTVSYEELSKQVESVHNWLVDHNVNVLVLESDNVPEWVYIDLACQKAGVVFIPVPPFFSKSQIDSVIARVEPDVIIQPKDNSTLWETFIFPVYQFSKFKRSNKSNMPKGTSKVTFTSGSTGQPKGVCLSVENQFKVANSLVERIGIKQPKHFCLLSFSTLLENIAGIYAPLMAGGTICIYSDNERGFNGSSVTSPNALLNAISSVKPETIILVPELLQFLLHANSSGWQLPNSFKFMALGGSRVAPSLLAKAAKIGFPVFQGYGLSECASVVALNSSEAINDFSAGEALPHLSVEIIDGELVVEGNVFLGYLGLPETWYQQSVKTGDIASITNGRIEIKGRKSNLLINSFGRNISPEWVESELLATNAFSQVVVFGDAQPSLVTLIYPINRELTSEFLATVIDTVNQSLPDYARIKHFYILEQPLSLENGQLTSNGRPKRNQILNNFSQEIAALYRQSSEKEINHEII</sequence>
<accession>A0A7X0NE24</accession>
<feature type="domain" description="AMP-dependent synthetase/ligase" evidence="2">
    <location>
        <begin position="8"/>
        <end position="325"/>
    </location>
</feature>
<dbReference type="RefSeq" id="WP_184421147.1">
    <property type="nucleotide sequence ID" value="NZ_AP027362.1"/>
</dbReference>
<evidence type="ECO:0000313" key="3">
    <source>
        <dbReference type="EMBL" id="MBB6541673.1"/>
    </source>
</evidence>
<dbReference type="InterPro" id="IPR042099">
    <property type="entry name" value="ANL_N_sf"/>
</dbReference>
<organism evidence="3 4">
    <name type="scientific">Thalassotalea piscium</name>
    <dbReference type="NCBI Taxonomy" id="1230533"/>
    <lineage>
        <taxon>Bacteria</taxon>
        <taxon>Pseudomonadati</taxon>
        <taxon>Pseudomonadota</taxon>
        <taxon>Gammaproteobacteria</taxon>
        <taxon>Alteromonadales</taxon>
        <taxon>Colwelliaceae</taxon>
        <taxon>Thalassotalea</taxon>
    </lineage>
</organism>
<dbReference type="PROSITE" id="PS00455">
    <property type="entry name" value="AMP_BINDING"/>
    <property type="match status" value="1"/>
</dbReference>